<dbReference type="Gene3D" id="1.25.10.90">
    <property type="match status" value="1"/>
</dbReference>
<dbReference type="Pfam" id="PF08713">
    <property type="entry name" value="DNA_alkylation"/>
    <property type="match status" value="1"/>
</dbReference>
<dbReference type="AlphaFoldDB" id="A0A2S0KL65"/>
<dbReference type="SUPFAM" id="SSF48371">
    <property type="entry name" value="ARM repeat"/>
    <property type="match status" value="1"/>
</dbReference>
<dbReference type="OrthoDB" id="9784740at2"/>
<name>A0A2S0KL65_9FIRM</name>
<reference evidence="2" key="1">
    <citation type="submission" date="2018-02" db="EMBL/GenBank/DDBJ databases">
        <authorList>
            <person name="Holder M.E."/>
            <person name="Ajami N.J."/>
            <person name="Petrosino J.F."/>
        </authorList>
    </citation>
    <scope>NUCLEOTIDE SEQUENCE [LARGE SCALE GENOMIC DNA]</scope>
    <source>
        <strain evidence="2">CCUG 47711</strain>
    </source>
</reference>
<dbReference type="RefSeq" id="WP_106011764.1">
    <property type="nucleotide sequence ID" value="NZ_CP027226.1"/>
</dbReference>
<dbReference type="Proteomes" id="UP000237947">
    <property type="component" value="Chromosome"/>
</dbReference>
<gene>
    <name evidence="1" type="ORF">C5Q98_00375</name>
</gene>
<organism evidence="1 2">
    <name type="scientific">Fastidiosipila sanguinis</name>
    <dbReference type="NCBI Taxonomy" id="236753"/>
    <lineage>
        <taxon>Bacteria</taxon>
        <taxon>Bacillati</taxon>
        <taxon>Bacillota</taxon>
        <taxon>Clostridia</taxon>
        <taxon>Eubacteriales</taxon>
        <taxon>Oscillospiraceae</taxon>
        <taxon>Fastidiosipila</taxon>
    </lineage>
</organism>
<accession>A0A2S0KL65</accession>
<protein>
    <submittedName>
        <fullName evidence="1">DNA alkylation repair protein</fullName>
    </submittedName>
</protein>
<evidence type="ECO:0000313" key="2">
    <source>
        <dbReference type="Proteomes" id="UP000237947"/>
    </source>
</evidence>
<dbReference type="CDD" id="cd06561">
    <property type="entry name" value="AlkD_like"/>
    <property type="match status" value="1"/>
</dbReference>
<proteinExistence type="predicted"/>
<evidence type="ECO:0000313" key="1">
    <source>
        <dbReference type="EMBL" id="AVM41776.1"/>
    </source>
</evidence>
<dbReference type="InterPro" id="IPR014825">
    <property type="entry name" value="DNA_alkylation"/>
</dbReference>
<dbReference type="EMBL" id="CP027226">
    <property type="protein sequence ID" value="AVM41776.1"/>
    <property type="molecule type" value="Genomic_DNA"/>
</dbReference>
<dbReference type="InterPro" id="IPR016024">
    <property type="entry name" value="ARM-type_fold"/>
</dbReference>
<dbReference type="KEGG" id="fsa:C5Q98_00375"/>
<sequence length="239" mass="28364">MLKDIKKNLKKLRDPEYKEFQSKIIPNIDRGRILGVRMPVLRKFAKENILNSTKTKTEYLMSFPYKYHEGEVLHMMILEKEKDINVVFEDLDKFLPYVSNWAVSDYASPKVILEDKTLTLEQVKKWLAVDPNISPYKIRYAIKILKDHFLSEDFSPEYIDWVVDVKSDEYYIKMMQAWFIAEALYKQYEAAIPVLQERKLDAQTHNQAIQKAIDSRRIDHETKKYLRTLRVPGGVLKRT</sequence>
<keyword evidence="2" id="KW-1185">Reference proteome</keyword>